<name>A0A133V1I6_9EURY</name>
<gene>
    <name evidence="1" type="ORF">AKJ42_01120</name>
</gene>
<dbReference type="EMBL" id="LHXW01000007">
    <property type="protein sequence ID" value="KXB00314.1"/>
    <property type="molecule type" value="Genomic_DNA"/>
</dbReference>
<organism evidence="1 2">
    <name type="scientific">candidate division MSBL1 archaeon SCGC-AAA261C02</name>
    <dbReference type="NCBI Taxonomy" id="1698272"/>
    <lineage>
        <taxon>Archaea</taxon>
        <taxon>Methanobacteriati</taxon>
        <taxon>Methanobacteriota</taxon>
        <taxon>candidate division MSBL1</taxon>
    </lineage>
</organism>
<evidence type="ECO:0000313" key="1">
    <source>
        <dbReference type="EMBL" id="KXB00314.1"/>
    </source>
</evidence>
<accession>A0A133V1I6</accession>
<dbReference type="AlphaFoldDB" id="A0A133V1I6"/>
<evidence type="ECO:0000313" key="2">
    <source>
        <dbReference type="Proteomes" id="UP000070520"/>
    </source>
</evidence>
<comment type="caution">
    <text evidence="1">The sequence shown here is derived from an EMBL/GenBank/DDBJ whole genome shotgun (WGS) entry which is preliminary data.</text>
</comment>
<keyword evidence="2" id="KW-1185">Reference proteome</keyword>
<proteinExistence type="predicted"/>
<sequence length="188" mass="22551">MKDWSNSGRREKGKLVEFVLRKYDVSPEFKLIKLKGGRWEKFTAGEFYFRRLGDPPDLERLEMVEEYGYPPELEELLERSYSRCLVIDNPKKIKGWTRTHEWNKQSNPFYSEHLAPYLDVFFEILENLLDRDFLIVYNQKKIEDFGMEGVGMIEEAFHYLHHIGKPVPIDHDELQRQAEKVLEEYTSR</sequence>
<reference evidence="1 2" key="1">
    <citation type="journal article" date="2016" name="Sci. Rep.">
        <title>Metabolic traits of an uncultured archaeal lineage -MSBL1- from brine pools of the Red Sea.</title>
        <authorList>
            <person name="Mwirichia R."/>
            <person name="Alam I."/>
            <person name="Rashid M."/>
            <person name="Vinu M."/>
            <person name="Ba-Alawi W."/>
            <person name="Anthony Kamau A."/>
            <person name="Kamanda Ngugi D."/>
            <person name="Goker M."/>
            <person name="Klenk H.P."/>
            <person name="Bajic V."/>
            <person name="Stingl U."/>
        </authorList>
    </citation>
    <scope>NUCLEOTIDE SEQUENCE [LARGE SCALE GENOMIC DNA]</scope>
    <source>
        <strain evidence="1">SCGC-AAA261C02</strain>
    </source>
</reference>
<dbReference type="Proteomes" id="UP000070520">
    <property type="component" value="Unassembled WGS sequence"/>
</dbReference>
<protein>
    <submittedName>
        <fullName evidence="1">Uncharacterized protein</fullName>
    </submittedName>
</protein>